<organism evidence="2 3">
    <name type="scientific">Lentzea flaviverrucosa</name>
    <dbReference type="NCBI Taxonomy" id="200379"/>
    <lineage>
        <taxon>Bacteria</taxon>
        <taxon>Bacillati</taxon>
        <taxon>Actinomycetota</taxon>
        <taxon>Actinomycetes</taxon>
        <taxon>Pseudonocardiales</taxon>
        <taxon>Pseudonocardiaceae</taxon>
        <taxon>Lentzea</taxon>
    </lineage>
</organism>
<name>A0A1H9SDN3_9PSEU</name>
<dbReference type="Proteomes" id="UP000199028">
    <property type="component" value="Unassembled WGS sequence"/>
</dbReference>
<feature type="chain" id="PRO_5011452133" evidence="1">
    <location>
        <begin position="28"/>
        <end position="127"/>
    </location>
</feature>
<sequence length="127" mass="13398">MRLSQKFGVTAVVAVALAAVMATPATADSSSNVYGTWPNRLAHATFTSHGDSFTVWDDEADGRAAVVFWQAGAVTGECVNSKGDNTSKTCNYDFTEGVRVKWNLVAQGWANPGCCTAVVGPTQYDTA</sequence>
<dbReference type="AlphaFoldDB" id="A0A1H9SDN3"/>
<evidence type="ECO:0000256" key="1">
    <source>
        <dbReference type="SAM" id="SignalP"/>
    </source>
</evidence>
<reference evidence="3" key="1">
    <citation type="submission" date="2016-10" db="EMBL/GenBank/DDBJ databases">
        <authorList>
            <person name="Varghese N."/>
            <person name="Submissions S."/>
        </authorList>
    </citation>
    <scope>NUCLEOTIDE SEQUENCE [LARGE SCALE GENOMIC DNA]</scope>
    <source>
        <strain evidence="3">CGMCC 4.578</strain>
    </source>
</reference>
<gene>
    <name evidence="2" type="ORF">SAMN05216195_10721</name>
</gene>
<protein>
    <submittedName>
        <fullName evidence="2">Uncharacterized protein</fullName>
    </submittedName>
</protein>
<keyword evidence="3" id="KW-1185">Reference proteome</keyword>
<dbReference type="EMBL" id="FOFT01000007">
    <property type="protein sequence ID" value="SER83018.1"/>
    <property type="molecule type" value="Genomic_DNA"/>
</dbReference>
<keyword evidence="1" id="KW-0732">Signal</keyword>
<evidence type="ECO:0000313" key="2">
    <source>
        <dbReference type="EMBL" id="SER83018.1"/>
    </source>
</evidence>
<evidence type="ECO:0000313" key="3">
    <source>
        <dbReference type="Proteomes" id="UP000199028"/>
    </source>
</evidence>
<feature type="signal peptide" evidence="1">
    <location>
        <begin position="1"/>
        <end position="27"/>
    </location>
</feature>
<accession>A0A1H9SDN3</accession>
<proteinExistence type="predicted"/>